<dbReference type="AlphaFoldDB" id="A0A3N2AQL2"/>
<organism evidence="2 3">
    <name type="scientific">Agrococcus jenensis</name>
    <dbReference type="NCBI Taxonomy" id="46353"/>
    <lineage>
        <taxon>Bacteria</taxon>
        <taxon>Bacillati</taxon>
        <taxon>Actinomycetota</taxon>
        <taxon>Actinomycetes</taxon>
        <taxon>Micrococcales</taxon>
        <taxon>Microbacteriaceae</taxon>
        <taxon>Agrococcus</taxon>
    </lineage>
</organism>
<comment type="caution">
    <text evidence="2">The sequence shown here is derived from an EMBL/GenBank/DDBJ whole genome shotgun (WGS) entry which is preliminary data.</text>
</comment>
<reference evidence="2 3" key="1">
    <citation type="submission" date="2018-11" db="EMBL/GenBank/DDBJ databases">
        <title>Sequencing the genomes of 1000 actinobacteria strains.</title>
        <authorList>
            <person name="Klenk H.-P."/>
        </authorList>
    </citation>
    <scope>NUCLEOTIDE SEQUENCE [LARGE SCALE GENOMIC DNA]</scope>
    <source>
        <strain evidence="2 3">DSM 9580</strain>
    </source>
</reference>
<feature type="transmembrane region" description="Helical" evidence="1">
    <location>
        <begin position="53"/>
        <end position="76"/>
    </location>
</feature>
<keyword evidence="1" id="KW-1133">Transmembrane helix</keyword>
<keyword evidence="1" id="KW-0812">Transmembrane</keyword>
<dbReference type="OrthoDB" id="4420630at2"/>
<dbReference type="RefSeq" id="WP_123696422.1">
    <property type="nucleotide sequence ID" value="NZ_RKHJ01000001.1"/>
</dbReference>
<feature type="transmembrane region" description="Helical" evidence="1">
    <location>
        <begin position="21"/>
        <end position="47"/>
    </location>
</feature>
<dbReference type="Proteomes" id="UP000275456">
    <property type="component" value="Unassembled WGS sequence"/>
</dbReference>
<evidence type="ECO:0000256" key="1">
    <source>
        <dbReference type="SAM" id="Phobius"/>
    </source>
</evidence>
<proteinExistence type="predicted"/>
<accession>A0A3N2AQL2</accession>
<feature type="transmembrane region" description="Helical" evidence="1">
    <location>
        <begin position="105"/>
        <end position="125"/>
    </location>
</feature>
<sequence>MTRSSSSRTPARFGRARFGGGSAALILVAVLIGAALAAGLGVGFALLGEPGAAGLRFTVMALVTLPVTSALAWAVLVDRSSLPDAVERPEDSVESAWYDSAARSAFLDVFVTVGLAAAVFSITRVQVDTGMLLLGLSVLIALDFAVRYLLAKRAGA</sequence>
<evidence type="ECO:0000313" key="2">
    <source>
        <dbReference type="EMBL" id="ROR65324.1"/>
    </source>
</evidence>
<keyword evidence="1" id="KW-0472">Membrane</keyword>
<dbReference type="EMBL" id="RKHJ01000001">
    <property type="protein sequence ID" value="ROR65324.1"/>
    <property type="molecule type" value="Genomic_DNA"/>
</dbReference>
<name>A0A3N2AQL2_9MICO</name>
<feature type="transmembrane region" description="Helical" evidence="1">
    <location>
        <begin position="131"/>
        <end position="150"/>
    </location>
</feature>
<evidence type="ECO:0000313" key="3">
    <source>
        <dbReference type="Proteomes" id="UP000275456"/>
    </source>
</evidence>
<protein>
    <submittedName>
        <fullName evidence="2">Uncharacterized protein</fullName>
    </submittedName>
</protein>
<gene>
    <name evidence="2" type="ORF">EDD26_0690</name>
</gene>
<keyword evidence="3" id="KW-1185">Reference proteome</keyword>